<proteinExistence type="predicted"/>
<evidence type="ECO:0000313" key="2">
    <source>
        <dbReference type="Proteomes" id="UP000095495"/>
    </source>
</evidence>
<gene>
    <name evidence="1" type="ORF">ERS852420_02947</name>
</gene>
<sequence>MAKKTISMTLSTKSIQAAIKELEKYRDSLQAKCDLLVSRLAQIGQTVAIQHISESPLGNTITVRVDKAPQLMTSNAILIATGKTVTAEDREPFYTLLAVEFGAGIFYNSKENPKAPELGFGVGTYPGQIHAFEDGWYYWDDKTETWRYTHGIKATMPMYNAEQQIIQQYVKIAREVFGGK</sequence>
<name>A0A173UFS1_9FIRM</name>
<reference evidence="1 2" key="1">
    <citation type="submission" date="2015-09" db="EMBL/GenBank/DDBJ databases">
        <authorList>
            <consortium name="Pathogen Informatics"/>
        </authorList>
    </citation>
    <scope>NUCLEOTIDE SEQUENCE [LARGE SCALE GENOMIC DNA]</scope>
    <source>
        <strain evidence="1 2">2789STDY5608863</strain>
    </source>
</reference>
<protein>
    <recommendedName>
        <fullName evidence="3">HK97 gp10 family phage protein</fullName>
    </recommendedName>
</protein>
<dbReference type="EMBL" id="CYXV01000014">
    <property type="protein sequence ID" value="CUN13674.1"/>
    <property type="molecule type" value="Genomic_DNA"/>
</dbReference>
<accession>A0A173UFS1</accession>
<dbReference type="Proteomes" id="UP000095495">
    <property type="component" value="Unassembled WGS sequence"/>
</dbReference>
<organism evidence="1 2">
    <name type="scientific">Roseburia faecis</name>
    <dbReference type="NCBI Taxonomy" id="301302"/>
    <lineage>
        <taxon>Bacteria</taxon>
        <taxon>Bacillati</taxon>
        <taxon>Bacillota</taxon>
        <taxon>Clostridia</taxon>
        <taxon>Lachnospirales</taxon>
        <taxon>Lachnospiraceae</taxon>
        <taxon>Roseburia</taxon>
    </lineage>
</organism>
<dbReference type="AlphaFoldDB" id="A0A173UFS1"/>
<evidence type="ECO:0000313" key="1">
    <source>
        <dbReference type="EMBL" id="CUN13674.1"/>
    </source>
</evidence>
<dbReference type="RefSeq" id="WP_055263798.1">
    <property type="nucleotide sequence ID" value="NZ_CYXV01000014.1"/>
</dbReference>
<evidence type="ECO:0008006" key="3">
    <source>
        <dbReference type="Google" id="ProtNLM"/>
    </source>
</evidence>